<proteinExistence type="predicted"/>
<feature type="transmembrane region" description="Helical" evidence="1">
    <location>
        <begin position="61"/>
        <end position="79"/>
    </location>
</feature>
<dbReference type="OrthoDB" id="107011at2157"/>
<evidence type="ECO:0000256" key="1">
    <source>
        <dbReference type="SAM" id="Phobius"/>
    </source>
</evidence>
<feature type="transmembrane region" description="Helical" evidence="1">
    <location>
        <begin position="35"/>
        <end position="55"/>
    </location>
</feature>
<feature type="transmembrane region" description="Helical" evidence="1">
    <location>
        <begin position="100"/>
        <end position="119"/>
    </location>
</feature>
<evidence type="ECO:0000313" key="2">
    <source>
        <dbReference type="EMBL" id="MBR1368192.1"/>
    </source>
</evidence>
<dbReference type="EMBL" id="JWHL01000001">
    <property type="protein sequence ID" value="MBR1368192.1"/>
    <property type="molecule type" value="Genomic_DNA"/>
</dbReference>
<keyword evidence="1" id="KW-0472">Membrane</keyword>
<name>A0A8J7W873_9EURY</name>
<dbReference type="RefSeq" id="WP_211529788.1">
    <property type="nucleotide sequence ID" value="NZ_JWHL01000001.1"/>
</dbReference>
<keyword evidence="1" id="KW-1133">Transmembrane helix</keyword>
<comment type="caution">
    <text evidence="2">The sequence shown here is derived from an EMBL/GenBank/DDBJ whole genome shotgun (WGS) entry which is preliminary data.</text>
</comment>
<gene>
    <name evidence="2" type="ORF">RJ53_01260</name>
</gene>
<organism evidence="2 3">
    <name type="scientific">Methanocalculus chunghsingensis</name>
    <dbReference type="NCBI Taxonomy" id="156457"/>
    <lineage>
        <taxon>Archaea</taxon>
        <taxon>Methanobacteriati</taxon>
        <taxon>Methanobacteriota</taxon>
        <taxon>Stenosarchaea group</taxon>
        <taxon>Methanomicrobia</taxon>
        <taxon>Methanomicrobiales</taxon>
        <taxon>Methanocalculaceae</taxon>
        <taxon>Methanocalculus</taxon>
    </lineage>
</organism>
<feature type="transmembrane region" description="Helical" evidence="1">
    <location>
        <begin position="6"/>
        <end position="23"/>
    </location>
</feature>
<accession>A0A8J7W873</accession>
<dbReference type="AlphaFoldDB" id="A0A8J7W873"/>
<keyword evidence="1" id="KW-0812">Transmembrane</keyword>
<sequence length="122" mass="14025">MSWQDITISVITFLLAAMLLPQLDDVIRRGAVVNFFTAFFTSFLAFTLTFIFATLSLWTATIGQTTVATVWLLLAYYSLRNVRDMQYPDQSVFFVARDHLGVWLMGISYVLSRFFKAFLRKG</sequence>
<dbReference type="Proteomes" id="UP000730161">
    <property type="component" value="Unassembled WGS sequence"/>
</dbReference>
<protein>
    <submittedName>
        <fullName evidence="2">Uncharacterized protein</fullName>
    </submittedName>
</protein>
<reference evidence="2" key="1">
    <citation type="submission" date="2014-12" db="EMBL/GenBank/DDBJ databases">
        <authorList>
            <person name="Huang H.-H."/>
            <person name="Chen S.-C."/>
            <person name="Lai M.-C."/>
        </authorList>
    </citation>
    <scope>NUCLEOTIDE SEQUENCE</scope>
    <source>
        <strain evidence="2">K1F9705b</strain>
    </source>
</reference>
<keyword evidence="3" id="KW-1185">Reference proteome</keyword>
<evidence type="ECO:0000313" key="3">
    <source>
        <dbReference type="Proteomes" id="UP000730161"/>
    </source>
</evidence>